<evidence type="ECO:0000313" key="2">
    <source>
        <dbReference type="EMBL" id="MBQ0958637.1"/>
    </source>
</evidence>
<name>A0A940YH51_9BURK</name>
<dbReference type="RefSeq" id="WP_210801151.1">
    <property type="nucleotide sequence ID" value="NZ_JAGQDE010000004.1"/>
</dbReference>
<organism evidence="2 3">
    <name type="scientific">Ideonella aquatica</name>
    <dbReference type="NCBI Taxonomy" id="2824119"/>
    <lineage>
        <taxon>Bacteria</taxon>
        <taxon>Pseudomonadati</taxon>
        <taxon>Pseudomonadota</taxon>
        <taxon>Betaproteobacteria</taxon>
        <taxon>Burkholderiales</taxon>
        <taxon>Sphaerotilaceae</taxon>
        <taxon>Ideonella</taxon>
    </lineage>
</organism>
<dbReference type="InterPro" id="IPR013976">
    <property type="entry name" value="HDOD"/>
</dbReference>
<dbReference type="InterPro" id="IPR003607">
    <property type="entry name" value="HD/PDEase_dom"/>
</dbReference>
<gene>
    <name evidence="2" type="ORF">KAK06_06655</name>
</gene>
<dbReference type="Gene3D" id="1.10.3210.10">
    <property type="entry name" value="Hypothetical protein af1432"/>
    <property type="match status" value="1"/>
</dbReference>
<comment type="caution">
    <text evidence="2">The sequence shown here is derived from an EMBL/GenBank/DDBJ whole genome shotgun (WGS) entry which is preliminary data.</text>
</comment>
<proteinExistence type="predicted"/>
<feature type="domain" description="HDOD" evidence="1">
    <location>
        <begin position="17"/>
        <end position="210"/>
    </location>
</feature>
<evidence type="ECO:0000259" key="1">
    <source>
        <dbReference type="PROSITE" id="PS51833"/>
    </source>
</evidence>
<protein>
    <submittedName>
        <fullName evidence="2">HDOD domain-containing protein</fullName>
    </submittedName>
</protein>
<dbReference type="Pfam" id="PF08668">
    <property type="entry name" value="HDOD"/>
    <property type="match status" value="1"/>
</dbReference>
<dbReference type="PROSITE" id="PS51833">
    <property type="entry name" value="HDOD"/>
    <property type="match status" value="1"/>
</dbReference>
<dbReference type="CDD" id="cd00077">
    <property type="entry name" value="HDc"/>
    <property type="match status" value="1"/>
</dbReference>
<dbReference type="EMBL" id="JAGQDE010000004">
    <property type="protein sequence ID" value="MBQ0958637.1"/>
    <property type="molecule type" value="Genomic_DNA"/>
</dbReference>
<accession>A0A940YH51</accession>
<dbReference type="PANTHER" id="PTHR33525:SF6">
    <property type="entry name" value="HDOD DOMAIN-CONTAINING PROTEIN"/>
    <property type="match status" value="1"/>
</dbReference>
<dbReference type="PANTHER" id="PTHR33525">
    <property type="match status" value="1"/>
</dbReference>
<dbReference type="AlphaFoldDB" id="A0A940YH51"/>
<dbReference type="SUPFAM" id="SSF109604">
    <property type="entry name" value="HD-domain/PDEase-like"/>
    <property type="match status" value="1"/>
</dbReference>
<dbReference type="Proteomes" id="UP000678374">
    <property type="component" value="Unassembled WGS sequence"/>
</dbReference>
<dbReference type="InterPro" id="IPR006675">
    <property type="entry name" value="HDIG_dom"/>
</dbReference>
<dbReference type="InterPro" id="IPR052340">
    <property type="entry name" value="RNase_Y/CdgJ"/>
</dbReference>
<reference evidence="2" key="1">
    <citation type="submission" date="2021-04" db="EMBL/GenBank/DDBJ databases">
        <title>The genome sequence of Ideonella sp. 4Y11.</title>
        <authorList>
            <person name="Liu Y."/>
        </authorList>
    </citation>
    <scope>NUCLEOTIDE SEQUENCE</scope>
    <source>
        <strain evidence="2">4Y11</strain>
    </source>
</reference>
<evidence type="ECO:0000313" key="3">
    <source>
        <dbReference type="Proteomes" id="UP000678374"/>
    </source>
</evidence>
<dbReference type="NCBIfam" id="TIGR00277">
    <property type="entry name" value="HDIG"/>
    <property type="match status" value="1"/>
</dbReference>
<keyword evidence="3" id="KW-1185">Reference proteome</keyword>
<sequence length="281" mass="30354">MNVTLELPDLSRRLADLPPLPAALAEVLQALRQGGLTMERCIALIERDPSLAARCLRLANSPFYGRPGRIGSVSGAVTLLGLRTVNHLLTAVTLQQAIRPEQCPGFDLNGFWRHAMNVAMAASTIGPRLDLDPSEAFLAGLLHDLGELMLVLLVPEIVAEVERRTAAGEPVRQVERALLGTDHVEVGSAVARRWNFPPAIVEAIADHHRGGPAQAQSQAPGLAMLLSQIHQLTGPLERGWTPEQAMAMVPESTWQALRFVPEERSDLLLRLSTSLAAIGQA</sequence>